<keyword evidence="4" id="KW-1185">Reference proteome</keyword>
<dbReference type="AlphaFoldDB" id="A0A448V3G9"/>
<feature type="domain" description="N-acetyltransferase" evidence="2">
    <location>
        <begin position="4"/>
        <end position="90"/>
    </location>
</feature>
<proteinExistence type="predicted"/>
<name>A0A448V3G9_9FIRM</name>
<accession>A0A448V3G9</accession>
<dbReference type="PROSITE" id="PS51729">
    <property type="entry name" value="GNAT_YJDJ"/>
    <property type="match status" value="1"/>
</dbReference>
<dbReference type="SUPFAM" id="SSF55729">
    <property type="entry name" value="Acyl-CoA N-acyltransferases (Nat)"/>
    <property type="match status" value="1"/>
</dbReference>
<feature type="domain" description="N-acetyltransferase" evidence="1">
    <location>
        <begin position="1"/>
        <end position="91"/>
    </location>
</feature>
<gene>
    <name evidence="3" type="ORF">NCTC13079_01522</name>
</gene>
<dbReference type="Proteomes" id="UP000269544">
    <property type="component" value="Chromosome"/>
</dbReference>
<evidence type="ECO:0000259" key="2">
    <source>
        <dbReference type="PROSITE" id="PS51729"/>
    </source>
</evidence>
<evidence type="ECO:0000313" key="3">
    <source>
        <dbReference type="EMBL" id="VEJ36317.1"/>
    </source>
</evidence>
<dbReference type="OrthoDB" id="9793389at2"/>
<organism evidence="3 4">
    <name type="scientific">Aedoeadaptatus ivorii</name>
    <dbReference type="NCBI Taxonomy" id="54006"/>
    <lineage>
        <taxon>Bacteria</taxon>
        <taxon>Bacillati</taxon>
        <taxon>Bacillota</taxon>
        <taxon>Tissierellia</taxon>
        <taxon>Tissierellales</taxon>
        <taxon>Peptoniphilaceae</taxon>
        <taxon>Aedoeadaptatus</taxon>
    </lineage>
</organism>
<sequence length="91" mass="10210">MDIRYEPDNHRVAAYEDAKEVGEAIYREAEDIWVLDCTCVDEPNKGRGIGGELVVALAGEARKRGVKIIPLCPYAKRVFDTDASYADVRKH</sequence>
<evidence type="ECO:0000259" key="1">
    <source>
        <dbReference type="PROSITE" id="PS51186"/>
    </source>
</evidence>
<dbReference type="KEGG" id="piv:NCTC13079_01522"/>
<reference evidence="3 4" key="1">
    <citation type="submission" date="2018-12" db="EMBL/GenBank/DDBJ databases">
        <authorList>
            <consortium name="Pathogen Informatics"/>
        </authorList>
    </citation>
    <scope>NUCLEOTIDE SEQUENCE [LARGE SCALE GENOMIC DNA]</scope>
    <source>
        <strain evidence="3 4">NCTC13079</strain>
    </source>
</reference>
<dbReference type="InterPro" id="IPR031165">
    <property type="entry name" value="GNAT_YJDJ"/>
</dbReference>
<dbReference type="Pfam" id="PF14542">
    <property type="entry name" value="Acetyltransf_CG"/>
    <property type="match status" value="1"/>
</dbReference>
<dbReference type="PROSITE" id="PS51186">
    <property type="entry name" value="GNAT"/>
    <property type="match status" value="1"/>
</dbReference>
<evidence type="ECO:0000313" key="4">
    <source>
        <dbReference type="Proteomes" id="UP000269544"/>
    </source>
</evidence>
<dbReference type="InterPro" id="IPR000182">
    <property type="entry name" value="GNAT_dom"/>
</dbReference>
<dbReference type="EMBL" id="LR134523">
    <property type="protein sequence ID" value="VEJ36317.1"/>
    <property type="molecule type" value="Genomic_DNA"/>
</dbReference>
<dbReference type="CDD" id="cd04301">
    <property type="entry name" value="NAT_SF"/>
    <property type="match status" value="1"/>
</dbReference>
<dbReference type="InterPro" id="IPR016181">
    <property type="entry name" value="Acyl_CoA_acyltransferase"/>
</dbReference>
<dbReference type="Gene3D" id="3.40.630.30">
    <property type="match status" value="1"/>
</dbReference>
<dbReference type="GO" id="GO:0016747">
    <property type="term" value="F:acyltransferase activity, transferring groups other than amino-acyl groups"/>
    <property type="evidence" value="ECO:0007669"/>
    <property type="project" value="InterPro"/>
</dbReference>
<dbReference type="RefSeq" id="WP_126466212.1">
    <property type="nucleotide sequence ID" value="NZ_JAUSWF010000004.1"/>
</dbReference>
<protein>
    <submittedName>
        <fullName evidence="3">Uncharacterized protein</fullName>
    </submittedName>
</protein>